<name>A0A2M6Z3H1_9BACT</name>
<dbReference type="AlphaFoldDB" id="A0A2M6Z3H1"/>
<sequence length="260" mass="31045">MFTKQKTNNRLLLRSALKHSLVEIEKSLNVKVVGLERIIKIYGSNTNSFLVKTISTKNEIVSYFLKFNEKKHIERELEVTRFIEKFLLTPKIILISKKKLFALRWVLFEYVPGNLMTEKFLQIKNRKDLELFCKIEKQKEKLLSNLYYKSKIKINYNSYIKSRTNQLFYNRLFGERYELFFVKNPNNISLYFDRQIVVNNIKFPYTVNQIFKSIRKKYSLQNNKKIIATMGQGDAHHGNIIINKKIDCLILFNFELSIIF</sequence>
<proteinExistence type="predicted"/>
<evidence type="ECO:0008006" key="3">
    <source>
        <dbReference type="Google" id="ProtNLM"/>
    </source>
</evidence>
<reference evidence="2" key="1">
    <citation type="submission" date="2017-09" db="EMBL/GenBank/DDBJ databases">
        <title>Depth-based differentiation of microbial function through sediment-hosted aquifers and enrichment of novel symbionts in the deep terrestrial subsurface.</title>
        <authorList>
            <person name="Probst A.J."/>
            <person name="Ladd B."/>
            <person name="Jarett J.K."/>
            <person name="Geller-Mcgrath D.E."/>
            <person name="Sieber C.M.K."/>
            <person name="Emerson J.B."/>
            <person name="Anantharaman K."/>
            <person name="Thomas B.C."/>
            <person name="Malmstrom R."/>
            <person name="Stieglmeier M."/>
            <person name="Klingl A."/>
            <person name="Woyke T."/>
            <person name="Ryan C.M."/>
            <person name="Banfield J.F."/>
        </authorList>
    </citation>
    <scope>NUCLEOTIDE SEQUENCE [LARGE SCALE GENOMIC DNA]</scope>
</reference>
<protein>
    <recommendedName>
        <fullName evidence="3">Aminoglycoside phosphotransferase domain-containing protein</fullName>
    </recommendedName>
</protein>
<accession>A0A2M6Z3H1</accession>
<dbReference type="Proteomes" id="UP000228777">
    <property type="component" value="Unassembled WGS sequence"/>
</dbReference>
<comment type="caution">
    <text evidence="1">The sequence shown here is derived from an EMBL/GenBank/DDBJ whole genome shotgun (WGS) entry which is preliminary data.</text>
</comment>
<organism evidence="1 2">
    <name type="scientific">bacterium (Candidatus Gribaldobacteria) CG07_land_8_20_14_0_80_33_18</name>
    <dbReference type="NCBI Taxonomy" id="2014272"/>
    <lineage>
        <taxon>Bacteria</taxon>
        <taxon>Candidatus Gribaldobacteria</taxon>
    </lineage>
</organism>
<dbReference type="EMBL" id="PEWP01000023">
    <property type="protein sequence ID" value="PIU46932.1"/>
    <property type="molecule type" value="Genomic_DNA"/>
</dbReference>
<evidence type="ECO:0000313" key="2">
    <source>
        <dbReference type="Proteomes" id="UP000228777"/>
    </source>
</evidence>
<gene>
    <name evidence="1" type="ORF">COS93_01320</name>
</gene>
<evidence type="ECO:0000313" key="1">
    <source>
        <dbReference type="EMBL" id="PIU46932.1"/>
    </source>
</evidence>